<keyword evidence="1" id="KW-0732">Signal</keyword>
<comment type="caution">
    <text evidence="2">The sequence shown here is derived from an EMBL/GenBank/DDBJ whole genome shotgun (WGS) entry which is preliminary data.</text>
</comment>
<name>A0ABW7QBW8_9MICO</name>
<dbReference type="RefSeq" id="WP_397557815.1">
    <property type="nucleotide sequence ID" value="NZ_JBIQWL010000009.1"/>
</dbReference>
<organism evidence="2 3">
    <name type="scientific">Microbacterium alkaliflavum</name>
    <dbReference type="NCBI Taxonomy" id="3248839"/>
    <lineage>
        <taxon>Bacteria</taxon>
        <taxon>Bacillati</taxon>
        <taxon>Actinomycetota</taxon>
        <taxon>Actinomycetes</taxon>
        <taxon>Micrococcales</taxon>
        <taxon>Microbacteriaceae</taxon>
        <taxon>Microbacterium</taxon>
    </lineage>
</organism>
<gene>
    <name evidence="2" type="ORF">ACH3VR_18610</name>
</gene>
<evidence type="ECO:0008006" key="4">
    <source>
        <dbReference type="Google" id="ProtNLM"/>
    </source>
</evidence>
<dbReference type="PROSITE" id="PS51257">
    <property type="entry name" value="PROKAR_LIPOPROTEIN"/>
    <property type="match status" value="1"/>
</dbReference>
<keyword evidence="3" id="KW-1185">Reference proteome</keyword>
<dbReference type="EMBL" id="JBIQWL010000009">
    <property type="protein sequence ID" value="MFH8252385.1"/>
    <property type="molecule type" value="Genomic_DNA"/>
</dbReference>
<dbReference type="Proteomes" id="UP001610861">
    <property type="component" value="Unassembled WGS sequence"/>
</dbReference>
<evidence type="ECO:0000313" key="2">
    <source>
        <dbReference type="EMBL" id="MFH8252385.1"/>
    </source>
</evidence>
<feature type="signal peptide" evidence="1">
    <location>
        <begin position="1"/>
        <end position="24"/>
    </location>
</feature>
<reference evidence="2 3" key="1">
    <citation type="submission" date="2024-09" db="EMBL/GenBank/DDBJ databases">
        <authorList>
            <person name="Pan X."/>
        </authorList>
    </citation>
    <scope>NUCLEOTIDE SEQUENCE [LARGE SCALE GENOMIC DNA]</scope>
    <source>
        <strain evidence="2 3">B2969</strain>
    </source>
</reference>
<sequence length="180" mass="18771">MKSRLVAAAAVLAIAGLMTSGCSAQPDPERTPSAAFSSEEEAFAAAEATYRAYVDALNQVDLSDPETFEDVYAWTTGDANAGARKSFTQMHADGWTVLGESTFDNFMGEEFNPTSPEDAVTAVVCLDVTDVDVQDASGVSVVPDTRNDRQPATLAFAIGDSSTGLLIAGSTATEDPTCGQ</sequence>
<evidence type="ECO:0000313" key="3">
    <source>
        <dbReference type="Proteomes" id="UP001610861"/>
    </source>
</evidence>
<protein>
    <recommendedName>
        <fullName evidence="4">Lipoprotein</fullName>
    </recommendedName>
</protein>
<accession>A0ABW7QBW8</accession>
<proteinExistence type="predicted"/>
<evidence type="ECO:0000256" key="1">
    <source>
        <dbReference type="SAM" id="SignalP"/>
    </source>
</evidence>
<feature type="chain" id="PRO_5046834758" description="Lipoprotein" evidence="1">
    <location>
        <begin position="25"/>
        <end position="180"/>
    </location>
</feature>